<keyword evidence="2" id="KW-1185">Reference proteome</keyword>
<protein>
    <submittedName>
        <fullName evidence="1">Putative viral phosphatase 38K</fullName>
    </submittedName>
</protein>
<evidence type="ECO:0000313" key="2">
    <source>
        <dbReference type="Proteomes" id="UP000201058"/>
    </source>
</evidence>
<dbReference type="OrthoDB" id="104at1511852"/>
<proteinExistence type="predicted"/>
<name>A0A0B4VGM8_9VIRU</name>
<dbReference type="RefSeq" id="YP_009116710.1">
    <property type="nucleotide sequence ID" value="NC_026242.1"/>
</dbReference>
<organism evidence="1 2">
    <name type="scientific">Tipula oleracea nudivirus</name>
    <dbReference type="NCBI Taxonomy" id="1546257"/>
    <lineage>
        <taxon>Viruses</taxon>
        <taxon>Viruses incertae sedis</taxon>
        <taxon>Naldaviricetes</taxon>
        <taxon>Lefavirales</taxon>
        <taxon>Nudiviridae</taxon>
        <taxon>Deltanudivirus</taxon>
        <taxon>Deltanudivirus tipoleraceae</taxon>
    </lineage>
</organism>
<dbReference type="EMBL" id="KM610234">
    <property type="protein sequence ID" value="AJD20123.1"/>
    <property type="molecule type" value="Genomic_DNA"/>
</dbReference>
<evidence type="ECO:0000313" key="1">
    <source>
        <dbReference type="EMBL" id="AJD20123.1"/>
    </source>
</evidence>
<gene>
    <name evidence="1" type="ORF">TONV_063</name>
</gene>
<sequence>MLFCSYYFGSIETYKNKLTDKLDYSKNIHNDIIEYFIHYKKEFFKIINQFDITLNYETDSKNNTYSKVLSLLVFVGDIDNAELKKKFDTEVAMNQYVKYLFINYDFEKLKYIQDIYDKFSYKNYCYQDGVDVCVFDLDLTIITHDGDLYYNSILKDISLYHKYFDYVILWSNGDTGYVYEYLERYPKMKTIFDFIITRKPDEEVQYNKGVSYVLNYLFENKNITKINFACLVDDLPSNFSGDYDLFLLTSIDEDDDKKHYYAKFLEKIVQIKDMYNQKSIIPDKFRVLSSK</sequence>
<reference evidence="1 2" key="1">
    <citation type="journal article" date="2015" name="J. Virol.">
        <title>The genome of the nucleopolyhedrosis-causing virus from Tipula oleracea sheds new light on the Nudiviridae family.</title>
        <authorList>
            <person name="Bezier A."/>
            <person name="Theze J."/>
            <person name="Gavory F."/>
            <person name="Gaillard J."/>
            <person name="Poulain J."/>
            <person name="Drezen J.M."/>
            <person name="Herniou E.A."/>
        </authorList>
    </citation>
    <scope>NUCLEOTIDE SEQUENCE [LARGE SCALE GENOMIC DNA]</scope>
    <source>
        <strain evidence="1">35</strain>
    </source>
</reference>
<accession>A0A0B4VGM8</accession>
<dbReference type="KEGG" id="vg:22921777"/>
<dbReference type="GeneID" id="22921777"/>
<dbReference type="Proteomes" id="UP000201058">
    <property type="component" value="Segment"/>
</dbReference>